<organism evidence="5 6">
    <name type="scientific">Algoriphagus jejuensis</name>
    <dbReference type="NCBI Taxonomy" id="419934"/>
    <lineage>
        <taxon>Bacteria</taxon>
        <taxon>Pseudomonadati</taxon>
        <taxon>Bacteroidota</taxon>
        <taxon>Cytophagia</taxon>
        <taxon>Cytophagales</taxon>
        <taxon>Cyclobacteriaceae</taxon>
        <taxon>Algoriphagus</taxon>
    </lineage>
</organism>
<sequence length="434" mass="49528">MEREIQNIILNLQKTISLRVESHFEGKPFSLPDFELIGNAPLSDFIKHYKLGKEEIILLASALVPHIIPGFFDNIIREFLPQGGDFPEFGGTKSENQRGMLPTGETALFILAGIDIQARLNYLSVFDQSNPLIKHRIISLDPVKSGEPKLSGRLVMDSEYVEVFTTGKVGLPSLSINFPAEHLQTEMAWEDLVLPDQVWNQVRELQVWLKHKESLLSEFDLGRKIKPGYRALFYGPPGTGKTVTASLLGKYTGKEVFRIDLSMIVSKYIGETEKNLSTLFDKAENKDWILFFDEADAIFGKRTGVRDAHDKYANQEVSYLLQRIESYNGLVILASNFRNNIDTAFVRRFNSMVYFPAPKAEDRLLLWEKSLPEQFTLEKDVALKELAEKYELTGSHIINIIQYITLVSLESRNFMLSRDLMVKSIKRELEKEGK</sequence>
<dbReference type="RefSeq" id="WP_343851369.1">
    <property type="nucleotide sequence ID" value="NZ_BAAAFI010000010.1"/>
</dbReference>
<comment type="caution">
    <text evidence="5">The sequence shown here is derived from an EMBL/GenBank/DDBJ whole genome shotgun (WGS) entry which is preliminary data.</text>
</comment>
<dbReference type="CDD" id="cd19481">
    <property type="entry name" value="RecA-like_protease"/>
    <property type="match status" value="1"/>
</dbReference>
<dbReference type="InterPro" id="IPR027417">
    <property type="entry name" value="P-loop_NTPase"/>
</dbReference>
<dbReference type="EMBL" id="BAAAFI010000010">
    <property type="protein sequence ID" value="GAA0879202.1"/>
    <property type="molecule type" value="Genomic_DNA"/>
</dbReference>
<proteinExistence type="inferred from homology"/>
<dbReference type="Pfam" id="PF00004">
    <property type="entry name" value="AAA"/>
    <property type="match status" value="1"/>
</dbReference>
<dbReference type="Gene3D" id="3.40.50.300">
    <property type="entry name" value="P-loop containing nucleotide triphosphate hydrolases"/>
    <property type="match status" value="1"/>
</dbReference>
<comment type="similarity">
    <text evidence="1">Belongs to the AAA ATPase family.</text>
</comment>
<evidence type="ECO:0000256" key="2">
    <source>
        <dbReference type="ARBA" id="ARBA00022741"/>
    </source>
</evidence>
<accession>A0ABN1N0B6</accession>
<reference evidence="5 6" key="1">
    <citation type="journal article" date="2019" name="Int. J. Syst. Evol. Microbiol.">
        <title>The Global Catalogue of Microorganisms (GCM) 10K type strain sequencing project: providing services to taxonomists for standard genome sequencing and annotation.</title>
        <authorList>
            <consortium name="The Broad Institute Genomics Platform"/>
            <consortium name="The Broad Institute Genome Sequencing Center for Infectious Disease"/>
            <person name="Wu L."/>
            <person name="Ma J."/>
        </authorList>
    </citation>
    <scope>NUCLEOTIDE SEQUENCE [LARGE SCALE GENOMIC DNA]</scope>
    <source>
        <strain evidence="5 6">JCM 16112</strain>
    </source>
</reference>
<evidence type="ECO:0000259" key="4">
    <source>
        <dbReference type="SMART" id="SM00382"/>
    </source>
</evidence>
<name>A0ABN1N0B6_9BACT</name>
<evidence type="ECO:0000313" key="6">
    <source>
        <dbReference type="Proteomes" id="UP001500469"/>
    </source>
</evidence>
<keyword evidence="3" id="KW-0067">ATP-binding</keyword>
<dbReference type="InterPro" id="IPR003959">
    <property type="entry name" value="ATPase_AAA_core"/>
</dbReference>
<keyword evidence="6" id="KW-1185">Reference proteome</keyword>
<dbReference type="SUPFAM" id="SSF52540">
    <property type="entry name" value="P-loop containing nucleoside triphosphate hydrolases"/>
    <property type="match status" value="1"/>
</dbReference>
<dbReference type="Proteomes" id="UP001500469">
    <property type="component" value="Unassembled WGS sequence"/>
</dbReference>
<dbReference type="SMART" id="SM00382">
    <property type="entry name" value="AAA"/>
    <property type="match status" value="1"/>
</dbReference>
<feature type="domain" description="AAA+ ATPase" evidence="4">
    <location>
        <begin position="227"/>
        <end position="359"/>
    </location>
</feature>
<gene>
    <name evidence="5" type="ORF">GCM10009119_21700</name>
</gene>
<evidence type="ECO:0000256" key="1">
    <source>
        <dbReference type="ARBA" id="ARBA00006914"/>
    </source>
</evidence>
<evidence type="ECO:0000256" key="3">
    <source>
        <dbReference type="ARBA" id="ARBA00022840"/>
    </source>
</evidence>
<keyword evidence="2" id="KW-0547">Nucleotide-binding</keyword>
<dbReference type="InterPro" id="IPR050221">
    <property type="entry name" value="26S_Proteasome_ATPase"/>
</dbReference>
<dbReference type="PANTHER" id="PTHR23073">
    <property type="entry name" value="26S PROTEASOME REGULATORY SUBUNIT"/>
    <property type="match status" value="1"/>
</dbReference>
<dbReference type="InterPro" id="IPR003593">
    <property type="entry name" value="AAA+_ATPase"/>
</dbReference>
<protein>
    <recommendedName>
        <fullName evidence="4">AAA+ ATPase domain-containing protein</fullName>
    </recommendedName>
</protein>
<evidence type="ECO:0000313" key="5">
    <source>
        <dbReference type="EMBL" id="GAA0879202.1"/>
    </source>
</evidence>